<name>A0A9W8BEZ9_9FUNG</name>
<evidence type="ECO:0000313" key="1">
    <source>
        <dbReference type="EMBL" id="KAJ1998331.1"/>
    </source>
</evidence>
<dbReference type="EMBL" id="JANBQF010001001">
    <property type="protein sequence ID" value="KAJ1998331.1"/>
    <property type="molecule type" value="Genomic_DNA"/>
</dbReference>
<gene>
    <name evidence="1" type="ORF">H4R26_005500</name>
</gene>
<sequence>MLPEVLADLAVHFGQDLKELEHQWEACEVLAGCIARSQHVNPWVDTIAPISTLLGTDAEEEMRLASIRAGIDAGVIESSGAVPSGQCSAFLGSGLAISDDTYWFGASSGACYEVCAQGSTLGSVDASDLPPMPLHSVDACSDSDLLSTPPLDSDPKSSECECDQASTAQSEKTLAKTEAASGSFTGCEPNMIRSADDMYTPRWIRGIGRSKEGLCPVCYDNGT</sequence>
<accession>A0A9W8BEZ9</accession>
<dbReference type="AlphaFoldDB" id="A0A9W8BEZ9"/>
<keyword evidence="2" id="KW-1185">Reference proteome</keyword>
<proteinExistence type="predicted"/>
<feature type="non-terminal residue" evidence="1">
    <location>
        <position position="1"/>
    </location>
</feature>
<reference evidence="1" key="1">
    <citation type="submission" date="2022-07" db="EMBL/GenBank/DDBJ databases">
        <title>Phylogenomic reconstructions and comparative analyses of Kickxellomycotina fungi.</title>
        <authorList>
            <person name="Reynolds N.K."/>
            <person name="Stajich J.E."/>
            <person name="Barry K."/>
            <person name="Grigoriev I.V."/>
            <person name="Crous P."/>
            <person name="Smith M.E."/>
        </authorList>
    </citation>
    <scope>NUCLEOTIDE SEQUENCE</scope>
    <source>
        <strain evidence="1">IMI 214461</strain>
    </source>
</reference>
<comment type="caution">
    <text evidence="1">The sequence shown here is derived from an EMBL/GenBank/DDBJ whole genome shotgun (WGS) entry which is preliminary data.</text>
</comment>
<dbReference type="Proteomes" id="UP001150907">
    <property type="component" value="Unassembled WGS sequence"/>
</dbReference>
<dbReference type="OrthoDB" id="5595379at2759"/>
<protein>
    <submittedName>
        <fullName evidence="1">Uncharacterized protein</fullName>
    </submittedName>
</protein>
<evidence type="ECO:0000313" key="2">
    <source>
        <dbReference type="Proteomes" id="UP001150907"/>
    </source>
</evidence>
<organism evidence="1 2">
    <name type="scientific">Coemansia thaxteri</name>
    <dbReference type="NCBI Taxonomy" id="2663907"/>
    <lineage>
        <taxon>Eukaryota</taxon>
        <taxon>Fungi</taxon>
        <taxon>Fungi incertae sedis</taxon>
        <taxon>Zoopagomycota</taxon>
        <taxon>Kickxellomycotina</taxon>
        <taxon>Kickxellomycetes</taxon>
        <taxon>Kickxellales</taxon>
        <taxon>Kickxellaceae</taxon>
        <taxon>Coemansia</taxon>
    </lineage>
</organism>